<sequence>MQPVMRFKPCFFLTCLLPILLLLSAGLQADSRLVREAFQSDRASQSLLLDITTAGQRLVAVGERGHIIYRDPGQPWQQAQVPVIAHLTAVHFATAELGFAVGHEAIILRTTDAGVSWELVHHETEESPLLGIQFLSETTGFVVGGYNLLLMTEDGGDSWTFLGDELPNPEEYHNNAIIRDTANRLFIAGERGMLFRSIDQGASWEQLPLDYDGSLFGLFATPAGDLVATGLRGNLFISRDAGDSWQALDHDGEQTLNGGLALDDGRLLVVGQNGEYLLGHADQLQVFTLPGRNSLLAVARQGQDLIAVGRGGIHTLPLSETNHR</sequence>
<dbReference type="InterPro" id="IPR000408">
    <property type="entry name" value="Reg_chr_condens"/>
</dbReference>
<dbReference type="InterPro" id="IPR015943">
    <property type="entry name" value="WD40/YVTN_repeat-like_dom_sf"/>
</dbReference>
<proteinExistence type="predicted"/>
<name>A0A1K1YHW0_9GAMM</name>
<evidence type="ECO:0000259" key="4">
    <source>
        <dbReference type="Pfam" id="PF14870"/>
    </source>
</evidence>
<evidence type="ECO:0000256" key="1">
    <source>
        <dbReference type="ARBA" id="ARBA00022531"/>
    </source>
</evidence>
<dbReference type="PANTHER" id="PTHR47199:SF2">
    <property type="entry name" value="PHOTOSYSTEM II STABILITY_ASSEMBLY FACTOR HCF136, CHLOROPLASTIC"/>
    <property type="match status" value="1"/>
</dbReference>
<dbReference type="STRING" id="1122209.SAMN02745752_02231"/>
<protein>
    <recommendedName>
        <fullName evidence="4">Photosynthesis system II assembly factor Ycf48/Hcf136-like domain-containing protein</fullName>
    </recommendedName>
</protein>
<dbReference type="GO" id="GO:0015979">
    <property type="term" value="P:photosynthesis"/>
    <property type="evidence" value="ECO:0007669"/>
    <property type="project" value="UniProtKB-KW"/>
</dbReference>
<feature type="domain" description="Photosynthesis system II assembly factor Ycf48/Hcf136-like" evidence="4">
    <location>
        <begin position="116"/>
        <end position="280"/>
    </location>
</feature>
<dbReference type="SUPFAM" id="SSF110296">
    <property type="entry name" value="Oligoxyloglucan reducing end-specific cellobiohydrolase"/>
    <property type="match status" value="1"/>
</dbReference>
<accession>A0A1K1YHW0</accession>
<keyword evidence="6" id="KW-1185">Reference proteome</keyword>
<feature type="signal peptide" evidence="3">
    <location>
        <begin position="1"/>
        <end position="29"/>
    </location>
</feature>
<dbReference type="AlphaFoldDB" id="A0A1K1YHW0"/>
<dbReference type="PROSITE" id="PS50012">
    <property type="entry name" value="RCC1_3"/>
    <property type="match status" value="1"/>
</dbReference>
<keyword evidence="2" id="KW-0604">Photosystem II</keyword>
<dbReference type="Gene3D" id="2.130.10.10">
    <property type="entry name" value="YVTN repeat-like/Quinoprotein amine dehydrogenase"/>
    <property type="match status" value="1"/>
</dbReference>
<evidence type="ECO:0000313" key="6">
    <source>
        <dbReference type="Proteomes" id="UP000182350"/>
    </source>
</evidence>
<evidence type="ECO:0000256" key="3">
    <source>
        <dbReference type="SAM" id="SignalP"/>
    </source>
</evidence>
<feature type="chain" id="PRO_5012905141" description="Photosynthesis system II assembly factor Ycf48/Hcf136-like domain-containing protein" evidence="3">
    <location>
        <begin position="30"/>
        <end position="324"/>
    </location>
</feature>
<dbReference type="Proteomes" id="UP000182350">
    <property type="component" value="Unassembled WGS sequence"/>
</dbReference>
<dbReference type="RefSeq" id="WP_177247085.1">
    <property type="nucleotide sequence ID" value="NZ_FPJW01000008.1"/>
</dbReference>
<dbReference type="Pfam" id="PF14870">
    <property type="entry name" value="PSII_BNR"/>
    <property type="match status" value="1"/>
</dbReference>
<keyword evidence="3" id="KW-0732">Signal</keyword>
<dbReference type="GO" id="GO:0009523">
    <property type="term" value="C:photosystem II"/>
    <property type="evidence" value="ECO:0007669"/>
    <property type="project" value="UniProtKB-KW"/>
</dbReference>
<dbReference type="InterPro" id="IPR028203">
    <property type="entry name" value="PSII_CF48-like_dom"/>
</dbReference>
<reference evidence="5 6" key="1">
    <citation type="submission" date="2016-11" db="EMBL/GenBank/DDBJ databases">
        <authorList>
            <person name="Jaros S."/>
            <person name="Januszkiewicz K."/>
            <person name="Wedrychowicz H."/>
        </authorList>
    </citation>
    <scope>NUCLEOTIDE SEQUENCE [LARGE SCALE GENOMIC DNA]</scope>
    <source>
        <strain evidence="5 6">DSM 21637</strain>
    </source>
</reference>
<organism evidence="5 6">
    <name type="scientific">Marinospirillum alkaliphilum DSM 21637</name>
    <dbReference type="NCBI Taxonomy" id="1122209"/>
    <lineage>
        <taxon>Bacteria</taxon>
        <taxon>Pseudomonadati</taxon>
        <taxon>Pseudomonadota</taxon>
        <taxon>Gammaproteobacteria</taxon>
        <taxon>Oceanospirillales</taxon>
        <taxon>Oceanospirillaceae</taxon>
        <taxon>Marinospirillum</taxon>
    </lineage>
</organism>
<dbReference type="PANTHER" id="PTHR47199">
    <property type="entry name" value="PHOTOSYSTEM II STABILITY/ASSEMBLY FACTOR HCF136, CHLOROPLASTIC"/>
    <property type="match status" value="1"/>
</dbReference>
<dbReference type="EMBL" id="FPJW01000008">
    <property type="protein sequence ID" value="SFX60973.1"/>
    <property type="molecule type" value="Genomic_DNA"/>
</dbReference>
<evidence type="ECO:0000256" key="2">
    <source>
        <dbReference type="ARBA" id="ARBA00023276"/>
    </source>
</evidence>
<keyword evidence="1" id="KW-0602">Photosynthesis</keyword>
<gene>
    <name evidence="5" type="ORF">SAMN02745752_02231</name>
</gene>
<evidence type="ECO:0000313" key="5">
    <source>
        <dbReference type="EMBL" id="SFX60973.1"/>
    </source>
</evidence>